<organism evidence="4 5">
    <name type="scientific">Loktanella salsilacus</name>
    <dbReference type="NCBI Taxonomy" id="195913"/>
    <lineage>
        <taxon>Bacteria</taxon>
        <taxon>Pseudomonadati</taxon>
        <taxon>Pseudomonadota</taxon>
        <taxon>Alphaproteobacteria</taxon>
        <taxon>Rhodobacterales</taxon>
        <taxon>Roseobacteraceae</taxon>
        <taxon>Loktanella</taxon>
    </lineage>
</organism>
<dbReference type="InterPro" id="IPR010998">
    <property type="entry name" value="Integrase_recombinase_N"/>
</dbReference>
<dbReference type="Gene3D" id="1.10.443.10">
    <property type="entry name" value="Intergrase catalytic core"/>
    <property type="match status" value="1"/>
</dbReference>
<dbReference type="EMBL" id="FOTF01000030">
    <property type="protein sequence ID" value="SFL58391.1"/>
    <property type="molecule type" value="Genomic_DNA"/>
</dbReference>
<dbReference type="InterPro" id="IPR013762">
    <property type="entry name" value="Integrase-like_cat_sf"/>
</dbReference>
<dbReference type="SUPFAM" id="SSF56349">
    <property type="entry name" value="DNA breaking-rejoining enzymes"/>
    <property type="match status" value="1"/>
</dbReference>
<evidence type="ECO:0000256" key="1">
    <source>
        <dbReference type="ARBA" id="ARBA00023125"/>
    </source>
</evidence>
<name>A0A1I4IX12_9RHOB</name>
<dbReference type="PANTHER" id="PTHR34605:SF3">
    <property type="entry name" value="P CELL-TYPE AGGLUTINATION PROTEIN MAP4-LIKE-RELATED"/>
    <property type="match status" value="1"/>
</dbReference>
<gene>
    <name evidence="4" type="ORF">SAMN04488004_1305</name>
</gene>
<sequence>MPREFDRHNERVEALSAISRLPSSRRHQLIEEYRQRSENAFAHATLRNYHMVIRLFGKWCADHGYSPEPPVSPEILASWVDDMGGKLASNTIETRLWGIAELHRSRFLPSPTRHRLVDLALKGVKRKYGTTQRQAPALGKKDVIHAIDRLGSSRLELRDKAMLWIMTDSWCRSSEVSAFKVKNLLRQDDGSSLLYVSRSKTDQYGEGAYAYLSAKGTLAVLAWIEEAKLKADDPILTKSQKGAQHLPLDPATISRILRRCTGRKDVSAHSTRIGGVHDAFRIGCDLSSIMVAGRWTSPEMPARYGRKISAQQSAAAKVSEAFNQVAMESDSK</sequence>
<keyword evidence="2" id="KW-0233">DNA recombination</keyword>
<dbReference type="GO" id="GO:0003677">
    <property type="term" value="F:DNA binding"/>
    <property type="evidence" value="ECO:0007669"/>
    <property type="project" value="UniProtKB-KW"/>
</dbReference>
<dbReference type="SUPFAM" id="SSF47823">
    <property type="entry name" value="lambda integrase-like, N-terminal domain"/>
    <property type="match status" value="1"/>
</dbReference>
<dbReference type="InterPro" id="IPR011010">
    <property type="entry name" value="DNA_brk_join_enz"/>
</dbReference>
<dbReference type="OrthoDB" id="7718754at2"/>
<dbReference type="Proteomes" id="UP000199550">
    <property type="component" value="Unassembled WGS sequence"/>
</dbReference>
<evidence type="ECO:0000313" key="5">
    <source>
        <dbReference type="Proteomes" id="UP000199550"/>
    </source>
</evidence>
<dbReference type="InterPro" id="IPR052925">
    <property type="entry name" value="Phage_Integrase-like_Recomb"/>
</dbReference>
<dbReference type="RefSeq" id="WP_139222689.1">
    <property type="nucleotide sequence ID" value="NZ_FOTF01000030.1"/>
</dbReference>
<proteinExistence type="predicted"/>
<dbReference type="GO" id="GO:0015074">
    <property type="term" value="P:DNA integration"/>
    <property type="evidence" value="ECO:0007669"/>
    <property type="project" value="InterPro"/>
</dbReference>
<evidence type="ECO:0000259" key="3">
    <source>
        <dbReference type="PROSITE" id="PS51898"/>
    </source>
</evidence>
<dbReference type="PROSITE" id="PS51898">
    <property type="entry name" value="TYR_RECOMBINASE"/>
    <property type="match status" value="1"/>
</dbReference>
<reference evidence="4 5" key="1">
    <citation type="submission" date="2016-10" db="EMBL/GenBank/DDBJ databases">
        <authorList>
            <person name="de Groot N.N."/>
        </authorList>
    </citation>
    <scope>NUCLEOTIDE SEQUENCE [LARGE SCALE GENOMIC DNA]</scope>
    <source>
        <strain evidence="4 5">DSM 16199</strain>
    </source>
</reference>
<dbReference type="InterPro" id="IPR002104">
    <property type="entry name" value="Integrase_catalytic"/>
</dbReference>
<protein>
    <submittedName>
        <fullName evidence="4">Site-specific recombinase XerD</fullName>
    </submittedName>
</protein>
<dbReference type="STRING" id="195913.SAMN04488004_1305"/>
<keyword evidence="5" id="KW-1185">Reference proteome</keyword>
<dbReference type="PANTHER" id="PTHR34605">
    <property type="entry name" value="PHAGE_INTEGRASE DOMAIN-CONTAINING PROTEIN"/>
    <property type="match status" value="1"/>
</dbReference>
<accession>A0A1I4IX12</accession>
<evidence type="ECO:0000256" key="2">
    <source>
        <dbReference type="ARBA" id="ARBA00023172"/>
    </source>
</evidence>
<keyword evidence="1" id="KW-0238">DNA-binding</keyword>
<dbReference type="AlphaFoldDB" id="A0A1I4IX12"/>
<dbReference type="GO" id="GO:0006310">
    <property type="term" value="P:DNA recombination"/>
    <property type="evidence" value="ECO:0007669"/>
    <property type="project" value="UniProtKB-KW"/>
</dbReference>
<feature type="domain" description="Tyr recombinase" evidence="3">
    <location>
        <begin position="133"/>
        <end position="318"/>
    </location>
</feature>
<evidence type="ECO:0000313" key="4">
    <source>
        <dbReference type="EMBL" id="SFL58391.1"/>
    </source>
</evidence>
<dbReference type="Gene3D" id="1.10.150.130">
    <property type="match status" value="1"/>
</dbReference>